<dbReference type="InterPro" id="IPR027417">
    <property type="entry name" value="P-loop_NTPase"/>
</dbReference>
<evidence type="ECO:0000256" key="8">
    <source>
        <dbReference type="SAM" id="MobiDB-lite"/>
    </source>
</evidence>
<dbReference type="InterPro" id="IPR030383">
    <property type="entry name" value="G_VLIG_dom"/>
</dbReference>
<evidence type="ECO:0000256" key="6">
    <source>
        <dbReference type="ARBA" id="ARBA00023134"/>
    </source>
</evidence>
<dbReference type="PROSITE" id="PS51717">
    <property type="entry name" value="G_VLIG"/>
    <property type="match status" value="1"/>
</dbReference>
<accession>A0ABN7ULG9</accession>
<dbReference type="PANTHER" id="PTHR22796">
    <property type="entry name" value="URG4-RELATED"/>
    <property type="match status" value="1"/>
</dbReference>
<proteinExistence type="inferred from homology"/>
<keyword evidence="5" id="KW-0547">Nucleotide-binding</keyword>
<feature type="domain" description="VLIG-type G" evidence="9">
    <location>
        <begin position="1881"/>
        <end position="2131"/>
    </location>
</feature>
<comment type="caution">
    <text evidence="10">The sequence shown here is derived from an EMBL/GenBank/DDBJ whole genome shotgun (WGS) entry which is preliminary data.</text>
</comment>
<evidence type="ECO:0000256" key="3">
    <source>
        <dbReference type="ARBA" id="ARBA00006828"/>
    </source>
</evidence>
<evidence type="ECO:0000256" key="5">
    <source>
        <dbReference type="ARBA" id="ARBA00022741"/>
    </source>
</evidence>
<comment type="similarity">
    <text evidence="3">Belongs to the TRAFAC class dynamin-like GTPase superfamily. Very large inducible GTPase (VLIG) family.</text>
</comment>
<dbReference type="PANTHER" id="PTHR22796:SF1">
    <property type="entry name" value="VWFA DOMAIN-CONTAINING PROTEIN"/>
    <property type="match status" value="1"/>
</dbReference>
<keyword evidence="4" id="KW-0963">Cytoplasm</keyword>
<evidence type="ECO:0000256" key="4">
    <source>
        <dbReference type="ARBA" id="ARBA00022490"/>
    </source>
</evidence>
<comment type="subcellular location">
    <subcellularLocation>
        <location evidence="2">Cytoplasm</location>
    </subcellularLocation>
    <subcellularLocation>
        <location evidence="1">Nucleus</location>
    </subcellularLocation>
</comment>
<evidence type="ECO:0000256" key="1">
    <source>
        <dbReference type="ARBA" id="ARBA00004123"/>
    </source>
</evidence>
<keyword evidence="11" id="KW-1185">Reference proteome</keyword>
<dbReference type="Pfam" id="PF25496">
    <property type="entry name" value="URGCP"/>
    <property type="match status" value="1"/>
</dbReference>
<reference evidence="10 11" key="1">
    <citation type="submission" date="2021-06" db="EMBL/GenBank/DDBJ databases">
        <authorList>
            <person name="Kallberg Y."/>
            <person name="Tangrot J."/>
            <person name="Rosling A."/>
        </authorList>
    </citation>
    <scope>NUCLEOTIDE SEQUENCE [LARGE SCALE GENOMIC DNA]</scope>
    <source>
        <strain evidence="10 11">120-4 pot B 10/14</strain>
    </source>
</reference>
<dbReference type="Pfam" id="PF25683">
    <property type="entry name" value="URGCP_GTPase"/>
    <property type="match status" value="1"/>
</dbReference>
<dbReference type="InterPro" id="IPR057365">
    <property type="entry name" value="URGCP"/>
</dbReference>
<evidence type="ECO:0000256" key="7">
    <source>
        <dbReference type="ARBA" id="ARBA00023242"/>
    </source>
</evidence>
<dbReference type="SUPFAM" id="SSF52540">
    <property type="entry name" value="P-loop containing nucleoside triphosphate hydrolases"/>
    <property type="match status" value="1"/>
</dbReference>
<evidence type="ECO:0000313" key="10">
    <source>
        <dbReference type="EMBL" id="CAG8626245.1"/>
    </source>
</evidence>
<evidence type="ECO:0000313" key="11">
    <source>
        <dbReference type="Proteomes" id="UP000789901"/>
    </source>
</evidence>
<evidence type="ECO:0000259" key="9">
    <source>
        <dbReference type="PROSITE" id="PS51717"/>
    </source>
</evidence>
<dbReference type="EMBL" id="CAJVQB010004080">
    <property type="protein sequence ID" value="CAG8626245.1"/>
    <property type="molecule type" value="Genomic_DNA"/>
</dbReference>
<dbReference type="Proteomes" id="UP000789901">
    <property type="component" value="Unassembled WGS sequence"/>
</dbReference>
<evidence type="ECO:0000256" key="2">
    <source>
        <dbReference type="ARBA" id="ARBA00004496"/>
    </source>
</evidence>
<protein>
    <submittedName>
        <fullName evidence="10">11083_t:CDS:1</fullName>
    </submittedName>
</protein>
<gene>
    <name evidence="10" type="ORF">GMARGA_LOCUS8093</name>
</gene>
<feature type="region of interest" description="Disordered" evidence="8">
    <location>
        <begin position="1239"/>
        <end position="1261"/>
    </location>
</feature>
<organism evidence="10 11">
    <name type="scientific">Gigaspora margarita</name>
    <dbReference type="NCBI Taxonomy" id="4874"/>
    <lineage>
        <taxon>Eukaryota</taxon>
        <taxon>Fungi</taxon>
        <taxon>Fungi incertae sedis</taxon>
        <taxon>Mucoromycota</taxon>
        <taxon>Glomeromycotina</taxon>
        <taxon>Glomeromycetes</taxon>
        <taxon>Diversisporales</taxon>
        <taxon>Gigasporaceae</taxon>
        <taxon>Gigaspora</taxon>
    </lineage>
</organism>
<name>A0ABN7ULG9_GIGMA</name>
<keyword evidence="6" id="KW-0342">GTP-binding</keyword>
<keyword evidence="7" id="KW-0539">Nucleus</keyword>
<dbReference type="Gene3D" id="3.40.50.300">
    <property type="entry name" value="P-loop containing nucleotide triphosphate hydrolases"/>
    <property type="match status" value="1"/>
</dbReference>
<sequence length="2808" mass="325914">MEEKLAMYVEDSTFMLPYIENEVLSLGALWDCHHSKTLGFNLFAKQLNRDHWAIHPIRNSDCHLVHVKSMEDKLNMLDINNTISIEILSGILHVEGSGHYNNMQTRNFSEEQLICRYNLNNYFVELLPQAKEIMDKIVIDQLLNKQIMATHVVHGLILGAEVNADIRIEQKDTSKNTSVKGGLIGCIPLGKVNASLKTSLDVLNSKEASNYNKRITFNSKPPMKKQPTTIDQICNLIENIGKYIQKEQHFGEDITGVPIQFKLVPISQFLNIEVEKLYKQLQDSIFKNFRTMLIALKDYQSPEYVKSCVLRKEYRLQKILSDSQSKLSENIIEYQEKLKKITNDYFQRSCEALKKYKIKHCNSDALLKIMHEYENSDFNIVKVQNEIESFASYGRRELNSIHEEDATHMNVEVIYFTNSNELDGWLNSGIKVKILLRTCINTSKRRISDGIFQNLFKIFNDLQKRNIEVRIALPSISNNFSLEIKDHKEPKTYTMEEIPQVLRILSATVGMEDSIESRFYMLIASDLNIQLPLELKNFSGLNDLISLLHVDYKLYFAQSYLDFLQKIQNPTHNDIQWKFFIALNAPDTALDAVRGVKKLATKKVFSETEWIIGETSISSSHAAPLLLVFYNKEIKAICLDNLDLLILLQIFENKKYENFSVLSFTSLPHNIIIQSNADQTLSDALNIIRSAFVGKDLDVIASIAQLASMNDNELKDFLIKEGCYTTDSKFFNKILHKFYDNLQHWINSRDPFLAKINDAKIAVESVLNNLEDNEAQLYLNKTIDLLFNDQNCKHEIKAKFEKWRSVSDLRNRFNGYLKILDQLFAEYVQKESSHVLKLLSLLKSMLQLSNKEFSDVLMNEIIPFYVSRLPRNKDPYKSRWNEIEEFIKRKSLPNLVSLLAKLHCDSRLYKLHEKLIQIEDIDNQNDIKNLFKLLSEKDFTDEHSKFLWQNSRFIYLVQTAVSYMPSVVCSTLFKSIDIKELPYYVPRNIQQLLKEHNEQNNFSLNELNNVDDIMRYLEHLHRTYKLPDEILRKSIARNKQLEGCLITIGVLTDDNWDSKCKSTKRWDRDEIESALEKLKKWENNKQEDEALVIINADDIFGCEENNAWKSVMCEGSSEDLIFEYKVYKNWMPLKNEKSSNGLKFAHKIHENWKSLINEQIDMIMPKDYLRVCKIIQTPKLSETQHADCMITILPYIMQKVKMWGCDALTASNIAGLMVKTKSGLSFTANQDPFDDLFSEENSNPFSDNESENKSSFSSDKFNENKNSLTRIDCIASLLSIVDCMVAQDILCSMAKFPMVLPLVIPDFEHEKYFKVMLPLLVGTIIKWEREPGMIVENHLFESPFRFIVAIRIGSNSTGKSTILNQIMAIKHMFSSVCEPGAFRGKPHTLPGTVEFTWLTQETCSDGLWKHVDPHYKKGTNEIVLLANLHGDALEYEEQVQWLKQAKSDFLVFIMPDGDQKKKWHKLKKILDGKKLVHTFVDCPNMKINIETGCLTNDETIEKVRELFGEILNSDTGILQELSKFKSGIPLKLTEGIECNESLQIVNFIKNQSCAATKKIMKLQKRHIQKTKDNRELWEKNKLLQDLMKLFGKVMNLPIEKRRKALAHLERDLHKISAEESSKAREDIWQIKEKLRRTIDLTNKNEDMVKNYKAQINNALEQVDNVSLGLEHFFREMGQIYELTLNNPNQLFKNRTKLLLKCQISQPVDGDPGKISSAQLSKALQGQIHELIKNKETAFKSAEYRFDCCKNDIGVTKDKNKEFKFQNLYWLENCFMNVMTNAFKKNLNKILVIDSCSSESSQAGRQSSYVNEINELFNKYPNKRQIYELTLGNSNDISQFPKSCAELFIEGQVIELLDGDSGKMPGAWLSSIFKEVTNKYPDLKVFVISILGLQSSGKSTLLNALFSCRFAVSVGRCTRGLFMRLLFLENELRKELNVDAILLIDTEGLGALEKINEKDSLQKDRLMATFVMGISNLTLINVLGEYMNDLIEILQIAIVAIARLEKAEIAPDILMVQHLTERNEAKTSTGCMEFCKALQKALNCTDKNDAELGITNAKCLKILNERIERGELLNQFRSFRNGASAYAPPSEQYHEDVTKLYKDILEACKNSRSKVSFKQWHSLINCFWESVKNEHFAVQFKNLREMYEHIERGELIEKVKEAINAAFQSHTEKCSELIRRKTLHWAYDKSLSSDSLHKECTENIEEELSKTELDNCNECKKVLETKGELENYLNDKEECKSVTLRTIKDHSRRRQETMKVQLTQELNAGLIREDCTREFRDVITRRLKEELKKRQPSSQFDKNERNKIADDIWNELRRLAGDKTNVSPVRTRIKIEVKEVYSNVETVYHKFEASSKPNIQNKSSEIENLMEKLQGLPEEILKEKNAIKFEHGMISILKKKVGTIITEFSEKGLIKHIWIKQNRWGIHLHALENFYEKMQDAQHKWDDNYDLLKILDRKEDEYRVLINYRLQHGFTYASEGSIIAEYLLKAIRKKALNSGNEKRMREILKINWMNSTEHARLKYFKHLAEEVQEHEFNDALIHFENPEVKITEWFKYEVNNIYSEISHEEYTRIFEQEFKETTSKISNYKTIEEFQNFVKSYEGCEYKMPAEINETNDPDVDAVDALRDSMLETLRDQREKYEVRPSFKEPSEYELVMEKLGCTKSCTFCGAICWGSRRHEENTDDTKRHHSCHQPSGLRGTNHKDGNVLDSTPCHLRADDTLVCWGAEGNRSWIKWGDAKQKHFTGWLFLPHNKINFNNLMCWFFQELNSNIAEKYGLIKASEEDLQNNKCINLDYDQIMKDLNVEIGC</sequence>